<comment type="caution">
    <text evidence="6">The sequence shown here is derived from an EMBL/GenBank/DDBJ whole genome shotgun (WGS) entry which is preliminary data.</text>
</comment>
<keyword evidence="4" id="KW-0812">Transmembrane</keyword>
<evidence type="ECO:0000313" key="7">
    <source>
        <dbReference type="Proteomes" id="UP001157915"/>
    </source>
</evidence>
<evidence type="ECO:0000313" key="6">
    <source>
        <dbReference type="EMBL" id="SMP31597.1"/>
    </source>
</evidence>
<evidence type="ECO:0000256" key="1">
    <source>
        <dbReference type="ARBA" id="ARBA00006739"/>
    </source>
</evidence>
<protein>
    <submittedName>
        <fullName evidence="6">Glycosyltransferase, catalytic subunit of cellulose synthase and poly-beta-1,6-N-acetylglucosamine synthase</fullName>
    </submittedName>
</protein>
<dbReference type="Pfam" id="PF00535">
    <property type="entry name" value="Glycos_transf_2"/>
    <property type="match status" value="1"/>
</dbReference>
<keyword evidence="7" id="KW-1185">Reference proteome</keyword>
<dbReference type="PANTHER" id="PTHR43630">
    <property type="entry name" value="POLY-BETA-1,6-N-ACETYL-D-GLUCOSAMINE SYNTHASE"/>
    <property type="match status" value="1"/>
</dbReference>
<dbReference type="SUPFAM" id="SSF53448">
    <property type="entry name" value="Nucleotide-diphospho-sugar transferases"/>
    <property type="match status" value="1"/>
</dbReference>
<dbReference type="InterPro" id="IPR029044">
    <property type="entry name" value="Nucleotide-diphossugar_trans"/>
</dbReference>
<evidence type="ECO:0000256" key="3">
    <source>
        <dbReference type="ARBA" id="ARBA00022679"/>
    </source>
</evidence>
<feature type="transmembrane region" description="Helical" evidence="4">
    <location>
        <begin position="6"/>
        <end position="28"/>
    </location>
</feature>
<dbReference type="EMBL" id="FXUA01000007">
    <property type="protein sequence ID" value="SMP31597.1"/>
    <property type="molecule type" value="Genomic_DNA"/>
</dbReference>
<dbReference type="PANTHER" id="PTHR43630:SF1">
    <property type="entry name" value="POLY-BETA-1,6-N-ACETYL-D-GLUCOSAMINE SYNTHASE"/>
    <property type="match status" value="1"/>
</dbReference>
<evidence type="ECO:0000256" key="2">
    <source>
        <dbReference type="ARBA" id="ARBA00022676"/>
    </source>
</evidence>
<gene>
    <name evidence="6" type="ORF">SAMN06265367_107158</name>
</gene>
<feature type="transmembrane region" description="Helical" evidence="4">
    <location>
        <begin position="285"/>
        <end position="307"/>
    </location>
</feature>
<feature type="transmembrane region" description="Helical" evidence="4">
    <location>
        <begin position="313"/>
        <end position="331"/>
    </location>
</feature>
<keyword evidence="4" id="KW-1133">Transmembrane helix</keyword>
<comment type="similarity">
    <text evidence="1">Belongs to the glycosyltransferase 2 family.</text>
</comment>
<dbReference type="Proteomes" id="UP001157915">
    <property type="component" value="Unassembled WGS sequence"/>
</dbReference>
<keyword evidence="4" id="KW-0472">Membrane</keyword>
<reference evidence="6 7" key="1">
    <citation type="submission" date="2017-05" db="EMBL/GenBank/DDBJ databases">
        <authorList>
            <person name="Varghese N."/>
            <person name="Submissions S."/>
        </authorList>
    </citation>
    <scope>NUCLEOTIDE SEQUENCE [LARGE SCALE GENOMIC DNA]</scope>
    <source>
        <strain evidence="6 7">DSM 15360</strain>
    </source>
</reference>
<evidence type="ECO:0000256" key="4">
    <source>
        <dbReference type="SAM" id="Phobius"/>
    </source>
</evidence>
<evidence type="ECO:0000259" key="5">
    <source>
        <dbReference type="Pfam" id="PF00535"/>
    </source>
</evidence>
<accession>A0ABY1PF68</accession>
<dbReference type="InterPro" id="IPR001173">
    <property type="entry name" value="Glyco_trans_2-like"/>
</dbReference>
<keyword evidence="2" id="KW-0328">Glycosyltransferase</keyword>
<keyword evidence="3" id="KW-0808">Transferase</keyword>
<dbReference type="Gene3D" id="3.90.550.10">
    <property type="entry name" value="Spore Coat Polysaccharide Biosynthesis Protein SpsA, Chain A"/>
    <property type="match status" value="1"/>
</dbReference>
<name>A0ABY1PF68_9BACT</name>
<dbReference type="RefSeq" id="WP_283414179.1">
    <property type="nucleotide sequence ID" value="NZ_FXUA01000007.1"/>
</dbReference>
<organism evidence="6 7">
    <name type="scientific">Algoriphagus winogradskyi</name>
    <dbReference type="NCBI Taxonomy" id="237017"/>
    <lineage>
        <taxon>Bacteria</taxon>
        <taxon>Pseudomonadati</taxon>
        <taxon>Bacteroidota</taxon>
        <taxon>Cytophagia</taxon>
        <taxon>Cytophagales</taxon>
        <taxon>Cyclobacteriaceae</taxon>
        <taxon>Algoriphagus</taxon>
    </lineage>
</organism>
<proteinExistence type="inferred from homology"/>
<feature type="domain" description="Glycosyltransferase 2-like" evidence="5">
    <location>
        <begin position="49"/>
        <end position="220"/>
    </location>
</feature>
<sequence>MSDWIAYFVMLGLVTLALLYIQFLLAWIRLHFFWKDHSKPLNEELPKVSVLVAARNEERDLPDLLRSFEKLDYPSDRIQFLFVDDQSSDATTAILKDWCEKKPNRSFLTISPSQTGLYNRNGKANALAILGDQATGEFYFYTDADCEVNPNWIQEGVSCFGEKTGVLIGITQVKAQKLLERFQEIDWWLTLGFVKVATDMGIQTTGLGNNMVISREAYEKSGGFKKLPFCLTEDLEISRAIRKSGFKIAHQVSSRMLAITKPEISFRALLVQRKRWMSGVMTLPFYWKFILALQVIYFVAIIGLILLRPSLGLSLAWIKIFLQSIFLIGLTRKSGVKISWFPLLLFDFYNFNTILLTILYYFWPSKTKWKSRIYP</sequence>
<feature type="transmembrane region" description="Helical" evidence="4">
    <location>
        <begin position="343"/>
        <end position="363"/>
    </location>
</feature>